<dbReference type="Pfam" id="PF00145">
    <property type="entry name" value="DNA_methylase"/>
    <property type="match status" value="1"/>
</dbReference>
<organism evidence="9 10">
    <name type="scientific">Aliarcobacter thereius</name>
    <dbReference type="NCBI Taxonomy" id="544718"/>
    <lineage>
        <taxon>Bacteria</taxon>
        <taxon>Pseudomonadati</taxon>
        <taxon>Campylobacterota</taxon>
        <taxon>Epsilonproteobacteria</taxon>
        <taxon>Campylobacterales</taxon>
        <taxon>Arcobacteraceae</taxon>
        <taxon>Aliarcobacter</taxon>
    </lineage>
</organism>
<comment type="catalytic activity">
    <reaction evidence="5 8">
        <text>a 2'-deoxycytidine in DNA + S-adenosyl-L-methionine = a 5-methyl-2'-deoxycytidine in DNA + S-adenosyl-L-homocysteine + H(+)</text>
        <dbReference type="Rhea" id="RHEA:13681"/>
        <dbReference type="Rhea" id="RHEA-COMP:11369"/>
        <dbReference type="Rhea" id="RHEA-COMP:11370"/>
        <dbReference type="ChEBI" id="CHEBI:15378"/>
        <dbReference type="ChEBI" id="CHEBI:57856"/>
        <dbReference type="ChEBI" id="CHEBI:59789"/>
        <dbReference type="ChEBI" id="CHEBI:85452"/>
        <dbReference type="ChEBI" id="CHEBI:85454"/>
        <dbReference type="EC" id="2.1.1.37"/>
    </reaction>
</comment>
<reference evidence="10" key="1">
    <citation type="submission" date="2015-05" db="EMBL/GenBank/DDBJ databases">
        <authorList>
            <person name="Rovetto F."/>
            <person name="Cocolin L."/>
            <person name="Illeghems K."/>
            <person name="Van Nieuwerburgh F."/>
            <person name="Houf K."/>
        </authorList>
    </citation>
    <scope>NUCLEOTIDE SEQUENCE [LARGE SCALE GENOMIC DNA]</scope>
    <source>
        <strain evidence="10">DU22</strain>
    </source>
</reference>
<dbReference type="Gene3D" id="3.40.50.150">
    <property type="entry name" value="Vaccinia Virus protein VP39"/>
    <property type="match status" value="1"/>
</dbReference>
<dbReference type="PROSITE" id="PS00094">
    <property type="entry name" value="C5_MTASE_1"/>
    <property type="match status" value="1"/>
</dbReference>
<dbReference type="PATRIC" id="fig|544718.51.peg.485"/>
<dbReference type="InterPro" id="IPR018117">
    <property type="entry name" value="C5_DNA_meth_AS"/>
</dbReference>
<dbReference type="PROSITE" id="PS51679">
    <property type="entry name" value="SAM_MT_C5"/>
    <property type="match status" value="1"/>
</dbReference>
<dbReference type="EMBL" id="LCUJ01000001">
    <property type="protein sequence ID" value="OCM00493.1"/>
    <property type="molecule type" value="Genomic_DNA"/>
</dbReference>
<dbReference type="AlphaFoldDB" id="A0A1C0BA91"/>
<evidence type="ECO:0000256" key="7">
    <source>
        <dbReference type="RuleBase" id="RU000416"/>
    </source>
</evidence>
<sequence length="330" mass="37729">MTYIDLFCGAGGFSLGFEKAGFKNIFSLDIEKEFCETYKTNFPKHNLIQKDICKLTKDEIIKSVFDKKVDVIIGGPPCQGFSIAGNIGRKFIDDPRNSLFKEFARVVDIVKPDFFVMENVARLYTHNQGNTKEEIIETFKNIGYKVESQILNSQYYDVAQIRRRVIFIGTLKNINIKFPQKSSKKILTIKDVINHFPKLNSGETSPIPNHKAMTHTLQMLEKMSYIKDGGSREQIPKNLRPKSGDVRKYIKYKSDEPSICITGDMRKVFHYSQNRALTVRELASIQSFPENFIFKGKNISQQQQVGNSVPPKMAEALAFAIKEMINIDDK</sequence>
<name>A0A1C0BA91_9BACT</name>
<evidence type="ECO:0000256" key="8">
    <source>
        <dbReference type="RuleBase" id="RU000417"/>
    </source>
</evidence>
<evidence type="ECO:0000313" key="9">
    <source>
        <dbReference type="EMBL" id="OCM00493.1"/>
    </source>
</evidence>
<keyword evidence="2 6" id="KW-0808">Transferase</keyword>
<dbReference type="PROSITE" id="PS00095">
    <property type="entry name" value="C5_MTASE_2"/>
    <property type="match status" value="1"/>
</dbReference>
<keyword evidence="3 6" id="KW-0949">S-adenosyl-L-methionine</keyword>
<dbReference type="NCBIfam" id="TIGR00675">
    <property type="entry name" value="dcm"/>
    <property type="match status" value="1"/>
</dbReference>
<dbReference type="InterPro" id="IPR031303">
    <property type="entry name" value="C5_meth_CS"/>
</dbReference>
<dbReference type="Proteomes" id="UP000093281">
    <property type="component" value="Unassembled WGS sequence"/>
</dbReference>
<evidence type="ECO:0000256" key="4">
    <source>
        <dbReference type="ARBA" id="ARBA00022747"/>
    </source>
</evidence>
<dbReference type="GO" id="GO:0003886">
    <property type="term" value="F:DNA (cytosine-5-)-methyltransferase activity"/>
    <property type="evidence" value="ECO:0007669"/>
    <property type="project" value="UniProtKB-EC"/>
</dbReference>
<dbReference type="PANTHER" id="PTHR10629">
    <property type="entry name" value="CYTOSINE-SPECIFIC METHYLTRANSFERASE"/>
    <property type="match status" value="1"/>
</dbReference>
<dbReference type="CDD" id="cd00315">
    <property type="entry name" value="Cyt_C5_DNA_methylase"/>
    <property type="match status" value="1"/>
</dbReference>
<feature type="active site" evidence="6">
    <location>
        <position position="78"/>
    </location>
</feature>
<dbReference type="EC" id="2.1.1.37" evidence="8"/>
<dbReference type="PANTHER" id="PTHR10629:SF52">
    <property type="entry name" value="DNA (CYTOSINE-5)-METHYLTRANSFERASE 1"/>
    <property type="match status" value="1"/>
</dbReference>
<keyword evidence="1 6" id="KW-0489">Methyltransferase</keyword>
<dbReference type="GO" id="GO:0032259">
    <property type="term" value="P:methylation"/>
    <property type="evidence" value="ECO:0007669"/>
    <property type="project" value="UniProtKB-KW"/>
</dbReference>
<dbReference type="GO" id="GO:0003677">
    <property type="term" value="F:DNA binding"/>
    <property type="evidence" value="ECO:0007669"/>
    <property type="project" value="TreeGrafter"/>
</dbReference>
<dbReference type="InterPro" id="IPR029063">
    <property type="entry name" value="SAM-dependent_MTases_sf"/>
</dbReference>
<evidence type="ECO:0000256" key="1">
    <source>
        <dbReference type="ARBA" id="ARBA00022603"/>
    </source>
</evidence>
<comment type="caution">
    <text evidence="9">The sequence shown here is derived from an EMBL/GenBank/DDBJ whole genome shotgun (WGS) entry which is preliminary data.</text>
</comment>
<keyword evidence="4" id="KW-0680">Restriction system</keyword>
<gene>
    <name evidence="9" type="primary">haeIIIM_1</name>
    <name evidence="9" type="ORF">AAX29_00497</name>
</gene>
<protein>
    <recommendedName>
        <fullName evidence="8">Cytosine-specific methyltransferase</fullName>
        <ecNumber evidence="8">2.1.1.37</ecNumber>
    </recommendedName>
</protein>
<dbReference type="SUPFAM" id="SSF53335">
    <property type="entry name" value="S-adenosyl-L-methionine-dependent methyltransferases"/>
    <property type="match status" value="1"/>
</dbReference>
<dbReference type="GO" id="GO:0009307">
    <property type="term" value="P:DNA restriction-modification system"/>
    <property type="evidence" value="ECO:0007669"/>
    <property type="project" value="UniProtKB-KW"/>
</dbReference>
<evidence type="ECO:0000256" key="6">
    <source>
        <dbReference type="PROSITE-ProRule" id="PRU01016"/>
    </source>
</evidence>
<dbReference type="Gene3D" id="3.90.120.10">
    <property type="entry name" value="DNA Methylase, subunit A, domain 2"/>
    <property type="match status" value="1"/>
</dbReference>
<dbReference type="GO" id="GO:0044027">
    <property type="term" value="P:negative regulation of gene expression via chromosomal CpG island methylation"/>
    <property type="evidence" value="ECO:0007669"/>
    <property type="project" value="TreeGrafter"/>
</dbReference>
<evidence type="ECO:0000256" key="3">
    <source>
        <dbReference type="ARBA" id="ARBA00022691"/>
    </source>
</evidence>
<proteinExistence type="inferred from homology"/>
<comment type="similarity">
    <text evidence="6 7">Belongs to the class I-like SAM-binding methyltransferase superfamily. C5-methyltransferase family.</text>
</comment>
<accession>A0A1C0BA91</accession>
<dbReference type="InterPro" id="IPR050390">
    <property type="entry name" value="C5-Methyltransferase"/>
</dbReference>
<evidence type="ECO:0000313" key="10">
    <source>
        <dbReference type="Proteomes" id="UP000093281"/>
    </source>
</evidence>
<dbReference type="PRINTS" id="PR00105">
    <property type="entry name" value="C5METTRFRASE"/>
</dbReference>
<dbReference type="RefSeq" id="WP_228141227.1">
    <property type="nucleotide sequence ID" value="NZ_LCUJ01000001.1"/>
</dbReference>
<evidence type="ECO:0000256" key="5">
    <source>
        <dbReference type="ARBA" id="ARBA00047422"/>
    </source>
</evidence>
<dbReference type="InterPro" id="IPR001525">
    <property type="entry name" value="C5_MeTfrase"/>
</dbReference>
<evidence type="ECO:0000256" key="2">
    <source>
        <dbReference type="ARBA" id="ARBA00022679"/>
    </source>
</evidence>